<feature type="domain" description="Beta-carotene isomerase D27-like C-terminal" evidence="1">
    <location>
        <begin position="209"/>
        <end position="291"/>
    </location>
</feature>
<dbReference type="PANTHER" id="PTHR33591">
    <property type="entry name" value="BETA-CAROTENE ISOMERASE D27"/>
    <property type="match status" value="1"/>
</dbReference>
<sequence length="328" mass="36243">MRAVVVVQSNPGFIFAHSSGQREGPGHRLLSGASLPAKHGGRGTNICCACRRKLVAPDSWEVLQLQSHGRDRRRKLAGFSAPVADRRSLRGDSCKVRARIAEPTGEPAPMGQKTQYKDGLIDRLAMNLFRRKMQTVTGARTKETGYDAFVDVSKALMRGKSAQEQQAAVSRVLLSLIPRHLPYIIRTFFKPTRLSLELNALFTPSIFSWLVGPAEVVEVEVNGVKQKTGVKIKKCRYLEASGCVGMCVNVCKVPTQDFFTKEFGLPLTMNPNFDDMSCEMVFGQVPPPIEEDKAFQQPCFATLCSMAADEKPKCPKLLTAEDGLQLRK</sequence>
<accession>I6PFE9</accession>
<reference evidence="2" key="1">
    <citation type="journal article" date="2012" name="New Phytol.">
        <title>Origin of strigolactones in the green lineage.</title>
        <authorList>
            <person name="Delaux P.-M."/>
            <person name="Xie X."/>
            <person name="Timme R.E."/>
            <person name="Puech-Pages V."/>
            <person name="Dunand C."/>
            <person name="Lecompte E."/>
            <person name="Delwiche C.F."/>
            <person name="Yoneyama K."/>
            <person name="Becard G."/>
            <person name="Sejalon-Delmas N."/>
        </authorList>
    </citation>
    <scope>NUCLEOTIDE SEQUENCE</scope>
    <source>
        <strain evidence="2">UTEX 321</strain>
    </source>
</reference>
<dbReference type="InterPro" id="IPR038938">
    <property type="entry name" value="D27-like"/>
</dbReference>
<dbReference type="Pfam" id="PF13225">
    <property type="entry name" value="D27-like_C"/>
    <property type="match status" value="1"/>
</dbReference>
<dbReference type="EMBL" id="JF810018">
    <property type="protein sequence ID" value="AFI78796.1"/>
    <property type="molecule type" value="mRNA"/>
</dbReference>
<protein>
    <submittedName>
        <fullName evidence="2">Putative D27 protein</fullName>
    </submittedName>
</protein>
<dbReference type="GO" id="GO:0005506">
    <property type="term" value="F:iron ion binding"/>
    <property type="evidence" value="ECO:0007669"/>
    <property type="project" value="InterPro"/>
</dbReference>
<dbReference type="AlphaFoldDB" id="I6PFE9"/>
<dbReference type="PANTHER" id="PTHR33591:SF4">
    <property type="entry name" value="OS08G0114100 PROTEIN"/>
    <property type="match status" value="1"/>
</dbReference>
<gene>
    <name evidence="2" type="primary">D27</name>
</gene>
<name>I6PFE9_KLEFL</name>
<proteinExistence type="evidence at transcript level"/>
<evidence type="ECO:0000313" key="2">
    <source>
        <dbReference type="EMBL" id="AFI78796.1"/>
    </source>
</evidence>
<evidence type="ECO:0000259" key="1">
    <source>
        <dbReference type="Pfam" id="PF13225"/>
    </source>
</evidence>
<dbReference type="InterPro" id="IPR025114">
    <property type="entry name" value="D27-like_C"/>
</dbReference>
<organism evidence="2">
    <name type="scientific">Klebsormidium flaccidum</name>
    <name type="common">Filamentous green alga</name>
    <name type="synonym">Ulothrix flaccida</name>
    <dbReference type="NCBI Taxonomy" id="3175"/>
    <lineage>
        <taxon>Eukaryota</taxon>
        <taxon>Viridiplantae</taxon>
        <taxon>Streptophyta</taxon>
        <taxon>Klebsormidiophyceae</taxon>
        <taxon>Klebsormidiales</taxon>
        <taxon>Klebsormidiaceae</taxon>
        <taxon>Klebsormidium</taxon>
    </lineage>
</organism>